<sequence length="39" mass="4114">MLMHSDAKESSDGCYNLLSEVLFSSGGQGGASHTRGVRK</sequence>
<organism evidence="1">
    <name type="scientific">Arundo donax</name>
    <name type="common">Giant reed</name>
    <name type="synonym">Donax arundinaceus</name>
    <dbReference type="NCBI Taxonomy" id="35708"/>
    <lineage>
        <taxon>Eukaryota</taxon>
        <taxon>Viridiplantae</taxon>
        <taxon>Streptophyta</taxon>
        <taxon>Embryophyta</taxon>
        <taxon>Tracheophyta</taxon>
        <taxon>Spermatophyta</taxon>
        <taxon>Magnoliopsida</taxon>
        <taxon>Liliopsida</taxon>
        <taxon>Poales</taxon>
        <taxon>Poaceae</taxon>
        <taxon>PACMAD clade</taxon>
        <taxon>Arundinoideae</taxon>
        <taxon>Arundineae</taxon>
        <taxon>Arundo</taxon>
    </lineage>
</organism>
<protein>
    <submittedName>
        <fullName evidence="1">Uncharacterized protein</fullName>
    </submittedName>
</protein>
<proteinExistence type="predicted"/>
<dbReference type="EMBL" id="GBRH01196593">
    <property type="protein sequence ID" value="JAE01303.1"/>
    <property type="molecule type" value="Transcribed_RNA"/>
</dbReference>
<dbReference type="AlphaFoldDB" id="A0A0A9EZ35"/>
<reference evidence="1" key="2">
    <citation type="journal article" date="2015" name="Data Brief">
        <title>Shoot transcriptome of the giant reed, Arundo donax.</title>
        <authorList>
            <person name="Barrero R.A."/>
            <person name="Guerrero F.D."/>
            <person name="Moolhuijzen P."/>
            <person name="Goolsby J.A."/>
            <person name="Tidwell J."/>
            <person name="Bellgard S.E."/>
            <person name="Bellgard M.I."/>
        </authorList>
    </citation>
    <scope>NUCLEOTIDE SEQUENCE</scope>
    <source>
        <tissue evidence="1">Shoot tissue taken approximately 20 cm above the soil surface</tissue>
    </source>
</reference>
<name>A0A0A9EZ35_ARUDO</name>
<reference evidence="1" key="1">
    <citation type="submission" date="2014-09" db="EMBL/GenBank/DDBJ databases">
        <authorList>
            <person name="Magalhaes I.L.F."/>
            <person name="Oliveira U."/>
            <person name="Santos F.R."/>
            <person name="Vidigal T.H.D.A."/>
            <person name="Brescovit A.D."/>
            <person name="Santos A.J."/>
        </authorList>
    </citation>
    <scope>NUCLEOTIDE SEQUENCE</scope>
    <source>
        <tissue evidence="1">Shoot tissue taken approximately 20 cm above the soil surface</tissue>
    </source>
</reference>
<evidence type="ECO:0000313" key="1">
    <source>
        <dbReference type="EMBL" id="JAE01303.1"/>
    </source>
</evidence>
<accession>A0A0A9EZ35</accession>